<name>A0ABN1XCV0_9ACTN</name>
<protein>
    <recommendedName>
        <fullName evidence="4">DUF3592 domain-containing protein</fullName>
    </recommendedName>
</protein>
<gene>
    <name evidence="2" type="ORF">GCM10009579_78300</name>
</gene>
<evidence type="ECO:0000256" key="1">
    <source>
        <dbReference type="SAM" id="Phobius"/>
    </source>
</evidence>
<keyword evidence="1" id="KW-1133">Transmembrane helix</keyword>
<keyword evidence="1" id="KW-0472">Membrane</keyword>
<proteinExistence type="predicted"/>
<evidence type="ECO:0008006" key="4">
    <source>
        <dbReference type="Google" id="ProtNLM"/>
    </source>
</evidence>
<comment type="caution">
    <text evidence="2">The sequence shown here is derived from an EMBL/GenBank/DDBJ whole genome shotgun (WGS) entry which is preliminary data.</text>
</comment>
<sequence>MAMPGADLLCVAVGLFLYLCALRDARLVRRLRREGFRTEGLVVANVVDRQTRNGNRNPPQTPVVRFHDHQGYEVEFTTAIQGIGLGLATGRRVDVRYLPGESQQARVWMRRHILGPAAGLTLGGTIFLGFGLVIAFS</sequence>
<keyword evidence="1" id="KW-0812">Transmembrane</keyword>
<evidence type="ECO:0000313" key="3">
    <source>
        <dbReference type="Proteomes" id="UP001500282"/>
    </source>
</evidence>
<accession>A0ABN1XCV0</accession>
<reference evidence="2 3" key="1">
    <citation type="journal article" date="2019" name="Int. J. Syst. Evol. Microbiol.">
        <title>The Global Catalogue of Microorganisms (GCM) 10K type strain sequencing project: providing services to taxonomists for standard genome sequencing and annotation.</title>
        <authorList>
            <consortium name="The Broad Institute Genomics Platform"/>
            <consortium name="The Broad Institute Genome Sequencing Center for Infectious Disease"/>
            <person name="Wu L."/>
            <person name="Ma J."/>
        </authorList>
    </citation>
    <scope>NUCLEOTIDE SEQUENCE [LARGE SCALE GENOMIC DNA]</scope>
    <source>
        <strain evidence="2 3">JCM 11448</strain>
    </source>
</reference>
<evidence type="ECO:0000313" key="2">
    <source>
        <dbReference type="EMBL" id="GAA1298715.1"/>
    </source>
</evidence>
<keyword evidence="3" id="KW-1185">Reference proteome</keyword>
<feature type="transmembrane region" description="Helical" evidence="1">
    <location>
        <begin position="6"/>
        <end position="23"/>
    </location>
</feature>
<feature type="transmembrane region" description="Helical" evidence="1">
    <location>
        <begin position="113"/>
        <end position="136"/>
    </location>
</feature>
<dbReference type="Proteomes" id="UP001500282">
    <property type="component" value="Unassembled WGS sequence"/>
</dbReference>
<dbReference type="EMBL" id="BAAAIH010000071">
    <property type="protein sequence ID" value="GAA1298715.1"/>
    <property type="molecule type" value="Genomic_DNA"/>
</dbReference>
<organism evidence="2 3">
    <name type="scientific">Streptomyces javensis</name>
    <dbReference type="NCBI Taxonomy" id="114698"/>
    <lineage>
        <taxon>Bacteria</taxon>
        <taxon>Bacillati</taxon>
        <taxon>Actinomycetota</taxon>
        <taxon>Actinomycetes</taxon>
        <taxon>Kitasatosporales</taxon>
        <taxon>Streptomycetaceae</taxon>
        <taxon>Streptomyces</taxon>
        <taxon>Streptomyces violaceusniger group</taxon>
    </lineage>
</organism>